<dbReference type="OrthoDB" id="119702at2759"/>
<protein>
    <submittedName>
        <fullName evidence="1">Uncharacterized protein</fullName>
    </submittedName>
</protein>
<reference evidence="1 2" key="1">
    <citation type="submission" date="2018-01" db="EMBL/GenBank/DDBJ databases">
        <title>Draft genome of the strawberry crown rot pathogen Phytophthora cactorum.</title>
        <authorList>
            <person name="Armitage A.D."/>
            <person name="Lysoe E."/>
            <person name="Nellist C.F."/>
            <person name="Harrison R.J."/>
            <person name="Brurberg M.B."/>
        </authorList>
    </citation>
    <scope>NUCLEOTIDE SEQUENCE [LARGE SCALE GENOMIC DNA]</scope>
    <source>
        <strain evidence="1 2">10300</strain>
    </source>
</reference>
<evidence type="ECO:0000313" key="2">
    <source>
        <dbReference type="Proteomes" id="UP000251314"/>
    </source>
</evidence>
<name>A0A329RCC6_9STRA</name>
<dbReference type="AlphaFoldDB" id="A0A329RCC6"/>
<dbReference type="EMBL" id="MJFZ01001626">
    <property type="protein sequence ID" value="RAW21659.1"/>
    <property type="molecule type" value="Genomic_DNA"/>
</dbReference>
<evidence type="ECO:0000313" key="1">
    <source>
        <dbReference type="EMBL" id="RAW21659.1"/>
    </source>
</evidence>
<gene>
    <name evidence="1" type="ORF">PC110_g21898</name>
</gene>
<accession>A0A329RCC6</accession>
<proteinExistence type="predicted"/>
<organism evidence="1 2">
    <name type="scientific">Phytophthora cactorum</name>
    <dbReference type="NCBI Taxonomy" id="29920"/>
    <lineage>
        <taxon>Eukaryota</taxon>
        <taxon>Sar</taxon>
        <taxon>Stramenopiles</taxon>
        <taxon>Oomycota</taxon>
        <taxon>Peronosporomycetes</taxon>
        <taxon>Peronosporales</taxon>
        <taxon>Peronosporaceae</taxon>
        <taxon>Phytophthora</taxon>
    </lineage>
</organism>
<dbReference type="Proteomes" id="UP000251314">
    <property type="component" value="Unassembled WGS sequence"/>
</dbReference>
<keyword evidence="2" id="KW-1185">Reference proteome</keyword>
<sequence>MYAKKQAEVVQDIIRLEYEMTMLYQQLKGAANVYMMDYRGTGLSTFLDCAAAQVITSGTPRGKSMDPSEVPSCAQALEDKYGDLASFSTTSAAKDLVTLISELSNGEHTSSDQFPYFSHSDDGKVGNTFMNLCGRDRSCSHHFRKPHTLASTLQQVLDEFDNYPNSTCATIIADLGLETSASSNLRVFLSMLLPDSTMRKAIPPLVYRLQRCESKDIDVLNYFFKRYAESTNTSNDEGPFYSELLYYLIVFSELWER</sequence>
<dbReference type="VEuPathDB" id="FungiDB:PC110_g21898"/>
<feature type="non-terminal residue" evidence="1">
    <location>
        <position position="257"/>
    </location>
</feature>
<comment type="caution">
    <text evidence="1">The sequence shown here is derived from an EMBL/GenBank/DDBJ whole genome shotgun (WGS) entry which is preliminary data.</text>
</comment>